<comment type="similarity">
    <text evidence="2">Belongs to the glutaredoxin family.</text>
</comment>
<evidence type="ECO:0000256" key="7">
    <source>
        <dbReference type="ARBA" id="ARBA00022982"/>
    </source>
</evidence>
<dbReference type="Pfam" id="PF00462">
    <property type="entry name" value="Glutaredoxin"/>
    <property type="match status" value="1"/>
</dbReference>
<dbReference type="Gene3D" id="3.40.30.10">
    <property type="entry name" value="Glutaredoxin"/>
    <property type="match status" value="1"/>
</dbReference>
<dbReference type="OrthoDB" id="418495at2759"/>
<dbReference type="SUPFAM" id="SSF52833">
    <property type="entry name" value="Thioredoxin-like"/>
    <property type="match status" value="1"/>
</dbReference>
<evidence type="ECO:0000256" key="9">
    <source>
        <dbReference type="ARBA" id="ARBA00023014"/>
    </source>
</evidence>
<evidence type="ECO:0000256" key="6">
    <source>
        <dbReference type="ARBA" id="ARBA00022946"/>
    </source>
</evidence>
<dbReference type="GO" id="GO:0046872">
    <property type="term" value="F:metal ion binding"/>
    <property type="evidence" value="ECO:0007669"/>
    <property type="project" value="UniProtKB-KW"/>
</dbReference>
<gene>
    <name evidence="18" type="primary">Glrx2</name>
    <name evidence="18" type="ORF">AVEN_249061_1</name>
</gene>
<evidence type="ECO:0000256" key="1">
    <source>
        <dbReference type="ARBA" id="ARBA00004173"/>
    </source>
</evidence>
<dbReference type="PROSITE" id="PS51354">
    <property type="entry name" value="GLUTAREDOXIN_2"/>
    <property type="match status" value="1"/>
</dbReference>
<dbReference type="GO" id="GO:0005739">
    <property type="term" value="C:mitochondrion"/>
    <property type="evidence" value="ECO:0007669"/>
    <property type="project" value="UniProtKB-SubCell"/>
</dbReference>
<evidence type="ECO:0000256" key="11">
    <source>
        <dbReference type="ARBA" id="ARBA00023157"/>
    </source>
</evidence>
<keyword evidence="3" id="KW-0813">Transport</keyword>
<keyword evidence="10" id="KW-0496">Mitochondrion</keyword>
<keyword evidence="4" id="KW-0001">2Fe-2S</keyword>
<reference evidence="18 19" key="1">
    <citation type="journal article" date="2019" name="Sci. Rep.">
        <title>Orb-weaving spider Araneus ventricosus genome elucidates the spidroin gene catalogue.</title>
        <authorList>
            <person name="Kono N."/>
            <person name="Nakamura H."/>
            <person name="Ohtoshi R."/>
            <person name="Moran D.A.P."/>
            <person name="Shinohara A."/>
            <person name="Yoshida Y."/>
            <person name="Fujiwara M."/>
            <person name="Mori M."/>
            <person name="Tomita M."/>
            <person name="Arakawa K."/>
        </authorList>
    </citation>
    <scope>NUCLEOTIDE SEQUENCE [LARGE SCALE GENOMIC DNA]</scope>
</reference>
<dbReference type="InterPro" id="IPR036249">
    <property type="entry name" value="Thioredoxin-like_sf"/>
</dbReference>
<dbReference type="Proteomes" id="UP000499080">
    <property type="component" value="Unassembled WGS sequence"/>
</dbReference>
<evidence type="ECO:0000256" key="5">
    <source>
        <dbReference type="ARBA" id="ARBA00022723"/>
    </source>
</evidence>
<dbReference type="PANTHER" id="PTHR46679:SF1">
    <property type="entry name" value="GLUTAREDOXIN-2, MITOCHONDRIAL"/>
    <property type="match status" value="1"/>
</dbReference>
<keyword evidence="9" id="KW-0411">Iron-sulfur</keyword>
<sequence length="119" mass="13353">MGGSVSTSTPKLLYSVEKSHINDLITKNCVVIFSKTQCTYCRRVKKLLTDSNVPFLAIELDKRDDGTNLQNALHEITGARTVPRVFINKECVGGATDVEKLQKENKLMEKIQMCEGRHI</sequence>
<evidence type="ECO:0000256" key="3">
    <source>
        <dbReference type="ARBA" id="ARBA00022448"/>
    </source>
</evidence>
<evidence type="ECO:0000256" key="2">
    <source>
        <dbReference type="ARBA" id="ARBA00007787"/>
    </source>
</evidence>
<protein>
    <recommendedName>
        <fullName evidence="16">Glutaredoxin-2, mitochondrial</fullName>
    </recommendedName>
</protein>
<evidence type="ECO:0000256" key="14">
    <source>
        <dbReference type="ARBA" id="ARBA00037470"/>
    </source>
</evidence>
<evidence type="ECO:0000256" key="13">
    <source>
        <dbReference type="ARBA" id="ARBA00023284"/>
    </source>
</evidence>
<evidence type="ECO:0000256" key="4">
    <source>
        <dbReference type="ARBA" id="ARBA00022714"/>
    </source>
</evidence>
<dbReference type="PANTHER" id="PTHR46679">
    <property type="match status" value="1"/>
</dbReference>
<dbReference type="InterPro" id="IPR011899">
    <property type="entry name" value="Glutaredoxin_euk/vir"/>
</dbReference>
<evidence type="ECO:0000256" key="10">
    <source>
        <dbReference type="ARBA" id="ARBA00023128"/>
    </source>
</evidence>
<name>A0A4Y2P797_ARAVE</name>
<dbReference type="GO" id="GO:0015035">
    <property type="term" value="F:protein-disulfide reductase activity"/>
    <property type="evidence" value="ECO:0007669"/>
    <property type="project" value="TreeGrafter"/>
</dbReference>
<keyword evidence="8" id="KW-0408">Iron</keyword>
<dbReference type="PRINTS" id="PR00160">
    <property type="entry name" value="GLUTAREDOXIN"/>
</dbReference>
<dbReference type="EMBL" id="BGPR01010580">
    <property type="protein sequence ID" value="GBN46889.1"/>
    <property type="molecule type" value="Genomic_DNA"/>
</dbReference>
<comment type="function">
    <text evidence="14">Glutathione-dependent oxidoreductase that facilitates the maintenance of mitochondrial redox homeostasis upon induction of apoptosis by oxidative stress. Involved in response to hydrogen peroxide and regulation of apoptosis caused by oxidative stress. Acts as a very efficient catalyst of monothiol reactions because of its high affinity for protein glutathione-mixed disulfides. Can receive electrons not only from glutathione (GSH), but also from thioredoxin reductase supporting both monothiol and dithiol reactions. Efficiently catalyzes both glutathionylation and deglutathionylation of mitochondrial complex I, which in turn regulates the superoxide production by the complex. Overexpression decreases the susceptibility to apoptosis and prevents loss of cardiolipin and cytochrome c release.</text>
</comment>
<feature type="domain" description="Glutaredoxin" evidence="17">
    <location>
        <begin position="30"/>
        <end position="92"/>
    </location>
</feature>
<keyword evidence="11" id="KW-1015">Disulfide bond</keyword>
<dbReference type="CDD" id="cd03419">
    <property type="entry name" value="GRX_GRXh_1_2_like"/>
    <property type="match status" value="1"/>
</dbReference>
<keyword evidence="6" id="KW-0809">Transit peptide</keyword>
<evidence type="ECO:0000256" key="12">
    <source>
        <dbReference type="ARBA" id="ARBA00023206"/>
    </source>
</evidence>
<keyword evidence="19" id="KW-1185">Reference proteome</keyword>
<comment type="subunit">
    <text evidence="15">Monomer; active form. Homodimer; inactive form. The homodimer is probably linked by 1 2Fe-2S cluster.</text>
</comment>
<dbReference type="InterPro" id="IPR002109">
    <property type="entry name" value="Glutaredoxin"/>
</dbReference>
<dbReference type="InterPro" id="IPR014025">
    <property type="entry name" value="Glutaredoxin_subgr"/>
</dbReference>
<keyword evidence="7" id="KW-0249">Electron transport</keyword>
<evidence type="ECO:0000256" key="15">
    <source>
        <dbReference type="ARBA" id="ARBA00038558"/>
    </source>
</evidence>
<evidence type="ECO:0000256" key="8">
    <source>
        <dbReference type="ARBA" id="ARBA00023004"/>
    </source>
</evidence>
<dbReference type="NCBIfam" id="TIGR02180">
    <property type="entry name" value="GRX_euk"/>
    <property type="match status" value="1"/>
</dbReference>
<dbReference type="AlphaFoldDB" id="A0A4Y2P797"/>
<accession>A0A4Y2P797</accession>
<dbReference type="FunFam" id="3.40.30.10:FF:000026">
    <property type="entry name" value="Glutaredoxin 2"/>
    <property type="match status" value="1"/>
</dbReference>
<dbReference type="GO" id="GO:0051537">
    <property type="term" value="F:2 iron, 2 sulfur cluster binding"/>
    <property type="evidence" value="ECO:0007669"/>
    <property type="project" value="UniProtKB-KW"/>
</dbReference>
<evidence type="ECO:0000259" key="17">
    <source>
        <dbReference type="Pfam" id="PF00462"/>
    </source>
</evidence>
<comment type="caution">
    <text evidence="18">The sequence shown here is derived from an EMBL/GenBank/DDBJ whole genome shotgun (WGS) entry which is preliminary data.</text>
</comment>
<comment type="subcellular location">
    <subcellularLocation>
        <location evidence="1">Mitochondrion</location>
    </subcellularLocation>
</comment>
<keyword evidence="13" id="KW-0676">Redox-active center</keyword>
<evidence type="ECO:0000256" key="16">
    <source>
        <dbReference type="ARBA" id="ARBA00039819"/>
    </source>
</evidence>
<keyword evidence="5" id="KW-0479">Metal-binding</keyword>
<keyword evidence="12" id="KW-0318">Glutathionylation</keyword>
<proteinExistence type="inferred from homology"/>
<organism evidence="18 19">
    <name type="scientific">Araneus ventricosus</name>
    <name type="common">Orbweaver spider</name>
    <name type="synonym">Epeira ventricosa</name>
    <dbReference type="NCBI Taxonomy" id="182803"/>
    <lineage>
        <taxon>Eukaryota</taxon>
        <taxon>Metazoa</taxon>
        <taxon>Ecdysozoa</taxon>
        <taxon>Arthropoda</taxon>
        <taxon>Chelicerata</taxon>
        <taxon>Arachnida</taxon>
        <taxon>Araneae</taxon>
        <taxon>Araneomorphae</taxon>
        <taxon>Entelegynae</taxon>
        <taxon>Araneoidea</taxon>
        <taxon>Araneidae</taxon>
        <taxon>Araneus</taxon>
    </lineage>
</organism>
<evidence type="ECO:0000313" key="19">
    <source>
        <dbReference type="Proteomes" id="UP000499080"/>
    </source>
</evidence>
<evidence type="ECO:0000313" key="18">
    <source>
        <dbReference type="EMBL" id="GBN46889.1"/>
    </source>
</evidence>